<name>A0A8S1KXF9_PARPR</name>
<dbReference type="EMBL" id="CAJJDM010000026">
    <property type="protein sequence ID" value="CAD8058585.1"/>
    <property type="molecule type" value="Genomic_DNA"/>
</dbReference>
<keyword evidence="2" id="KW-1185">Reference proteome</keyword>
<dbReference type="Proteomes" id="UP000688137">
    <property type="component" value="Unassembled WGS sequence"/>
</dbReference>
<proteinExistence type="predicted"/>
<protein>
    <submittedName>
        <fullName evidence="1">Uncharacterized protein</fullName>
    </submittedName>
</protein>
<reference evidence="1" key="1">
    <citation type="submission" date="2021-01" db="EMBL/GenBank/DDBJ databases">
        <authorList>
            <consortium name="Genoscope - CEA"/>
            <person name="William W."/>
        </authorList>
    </citation>
    <scope>NUCLEOTIDE SEQUENCE</scope>
</reference>
<evidence type="ECO:0000313" key="1">
    <source>
        <dbReference type="EMBL" id="CAD8058585.1"/>
    </source>
</evidence>
<comment type="caution">
    <text evidence="1">The sequence shown here is derived from an EMBL/GenBank/DDBJ whole genome shotgun (WGS) entry which is preliminary data.</text>
</comment>
<gene>
    <name evidence="1" type="ORF">PPRIM_AZ9-3.1.T0270295</name>
</gene>
<evidence type="ECO:0000313" key="2">
    <source>
        <dbReference type="Proteomes" id="UP000688137"/>
    </source>
</evidence>
<dbReference type="OMA" id="INQGPEK"/>
<accession>A0A8S1KXF9</accession>
<organism evidence="1 2">
    <name type="scientific">Paramecium primaurelia</name>
    <dbReference type="NCBI Taxonomy" id="5886"/>
    <lineage>
        <taxon>Eukaryota</taxon>
        <taxon>Sar</taxon>
        <taxon>Alveolata</taxon>
        <taxon>Ciliophora</taxon>
        <taxon>Intramacronucleata</taxon>
        <taxon>Oligohymenophorea</taxon>
        <taxon>Peniculida</taxon>
        <taxon>Parameciidae</taxon>
        <taxon>Paramecium</taxon>
    </lineage>
</organism>
<dbReference type="AlphaFoldDB" id="A0A8S1KXF9"/>
<sequence length="64" mass="7314">MGICKSKTKNQIDTKLQGSIANVINKGPEKNDIEALIREKTQSQELYNPYRNPILNRRLKQTTA</sequence>